<comment type="subcellular location">
    <subcellularLocation>
        <location evidence="1">Cell membrane</location>
        <topology evidence="1">Multi-pass membrane protein</topology>
    </subcellularLocation>
</comment>
<evidence type="ECO:0000256" key="5">
    <source>
        <dbReference type="ARBA" id="ARBA00022692"/>
    </source>
</evidence>
<proteinExistence type="inferred from homology"/>
<dbReference type="Pfam" id="PF03591">
    <property type="entry name" value="AzlC"/>
    <property type="match status" value="1"/>
</dbReference>
<evidence type="ECO:0000313" key="9">
    <source>
        <dbReference type="EMBL" id="MVU78212.1"/>
    </source>
</evidence>
<organism evidence="9 10">
    <name type="scientific">Nocardia terrae</name>
    <dbReference type="NCBI Taxonomy" id="2675851"/>
    <lineage>
        <taxon>Bacteria</taxon>
        <taxon>Bacillati</taxon>
        <taxon>Actinomycetota</taxon>
        <taxon>Actinomycetes</taxon>
        <taxon>Mycobacteriales</taxon>
        <taxon>Nocardiaceae</taxon>
        <taxon>Nocardia</taxon>
    </lineage>
</organism>
<feature type="transmembrane region" description="Helical" evidence="8">
    <location>
        <begin position="274"/>
        <end position="302"/>
    </location>
</feature>
<dbReference type="EMBL" id="WRPP01000002">
    <property type="protein sequence ID" value="MVU78212.1"/>
    <property type="molecule type" value="Genomic_DNA"/>
</dbReference>
<evidence type="ECO:0000256" key="3">
    <source>
        <dbReference type="ARBA" id="ARBA00022448"/>
    </source>
</evidence>
<dbReference type="InterPro" id="IPR011606">
    <property type="entry name" value="Brnchd-chn_aa_trnsp_permease"/>
</dbReference>
<dbReference type="GO" id="GO:0005886">
    <property type="term" value="C:plasma membrane"/>
    <property type="evidence" value="ECO:0007669"/>
    <property type="project" value="UniProtKB-SubCell"/>
</dbReference>
<feature type="transmembrane region" description="Helical" evidence="8">
    <location>
        <begin position="144"/>
        <end position="166"/>
    </location>
</feature>
<keyword evidence="3" id="KW-0813">Transport</keyword>
<evidence type="ECO:0000256" key="4">
    <source>
        <dbReference type="ARBA" id="ARBA00022475"/>
    </source>
</evidence>
<dbReference type="GO" id="GO:1903785">
    <property type="term" value="P:L-valine transmembrane transport"/>
    <property type="evidence" value="ECO:0007669"/>
    <property type="project" value="TreeGrafter"/>
</dbReference>
<dbReference type="PANTHER" id="PTHR34979:SF1">
    <property type="entry name" value="INNER MEMBRANE PROTEIN YGAZ"/>
    <property type="match status" value="1"/>
</dbReference>
<keyword evidence="4" id="KW-1003">Cell membrane</keyword>
<name>A0A7K1UVA1_9NOCA</name>
<keyword evidence="6 8" id="KW-1133">Transmembrane helix</keyword>
<keyword evidence="7 8" id="KW-0472">Membrane</keyword>
<evidence type="ECO:0000313" key="10">
    <source>
        <dbReference type="Proteomes" id="UP000466794"/>
    </source>
</evidence>
<evidence type="ECO:0000256" key="8">
    <source>
        <dbReference type="SAM" id="Phobius"/>
    </source>
</evidence>
<evidence type="ECO:0008006" key="11">
    <source>
        <dbReference type="Google" id="ProtNLM"/>
    </source>
</evidence>
<feature type="transmembrane region" description="Helical" evidence="8">
    <location>
        <begin position="220"/>
        <end position="243"/>
    </location>
</feature>
<sequence>MNCGRPSRSWRRPSQPDNCVSRDTRFPVRPLSIVSPPITNGWGLFAQVSAQKRFARLALEAQTGTDIEVGAMALAIDSKTTHAVVTDDAPPGGCWRTAVSAAGPVMLGYLPVSFAFGVLAPTFGVPAWAAIAMSAFVFAGSSQFAALGPLQAGISPISIVFTTFLVNLRHALYSLTEAPNVAGWTRRDKMGFAWQLTDEAFAVHSTEFAKRHRSAAECRAFNFLIHFAWAGSTALGCVAAELIPDSKALGLDFAQTAMFLALLAMMVKGSRELLVAVLAGGLAVVLTVAGLPLWAVVVPTVIGATVGLMLERRAAGRDTASDEDVPAIAEESLS</sequence>
<feature type="transmembrane region" description="Helical" evidence="8">
    <location>
        <begin position="249"/>
        <end position="267"/>
    </location>
</feature>
<evidence type="ECO:0000256" key="2">
    <source>
        <dbReference type="ARBA" id="ARBA00010735"/>
    </source>
</evidence>
<comment type="similarity">
    <text evidence="2">Belongs to the AzlC family.</text>
</comment>
<comment type="caution">
    <text evidence="9">The sequence shown here is derived from an EMBL/GenBank/DDBJ whole genome shotgun (WGS) entry which is preliminary data.</text>
</comment>
<evidence type="ECO:0000256" key="6">
    <source>
        <dbReference type="ARBA" id="ARBA00022989"/>
    </source>
</evidence>
<protein>
    <recommendedName>
        <fullName evidence="11">Branched-chain amino acid ABC transporter permease</fullName>
    </recommendedName>
</protein>
<feature type="transmembrane region" description="Helical" evidence="8">
    <location>
        <begin position="114"/>
        <end position="138"/>
    </location>
</feature>
<keyword evidence="5 8" id="KW-0812">Transmembrane</keyword>
<accession>A0A7K1UVA1</accession>
<reference evidence="9 10" key="1">
    <citation type="submission" date="2019-12" db="EMBL/GenBank/DDBJ databases">
        <title>Nocardia sp. nov. ET3-3 isolated from soil.</title>
        <authorList>
            <person name="Kanchanasin P."/>
            <person name="Tanasupawat S."/>
            <person name="Yuki M."/>
            <person name="Kudo T."/>
        </authorList>
    </citation>
    <scope>NUCLEOTIDE SEQUENCE [LARGE SCALE GENOMIC DNA]</scope>
    <source>
        <strain evidence="9 10">ET3-3</strain>
    </source>
</reference>
<gene>
    <name evidence="9" type="ORF">GPX89_13275</name>
</gene>
<dbReference type="Proteomes" id="UP000466794">
    <property type="component" value="Unassembled WGS sequence"/>
</dbReference>
<evidence type="ECO:0000256" key="1">
    <source>
        <dbReference type="ARBA" id="ARBA00004651"/>
    </source>
</evidence>
<dbReference type="AlphaFoldDB" id="A0A7K1UVA1"/>
<dbReference type="PANTHER" id="PTHR34979">
    <property type="entry name" value="INNER MEMBRANE PROTEIN YGAZ"/>
    <property type="match status" value="1"/>
</dbReference>
<keyword evidence="10" id="KW-1185">Reference proteome</keyword>
<evidence type="ECO:0000256" key="7">
    <source>
        <dbReference type="ARBA" id="ARBA00023136"/>
    </source>
</evidence>